<keyword evidence="3" id="KW-0732">Signal</keyword>
<evidence type="ECO:0000256" key="4">
    <source>
        <dbReference type="ARBA" id="ARBA00022801"/>
    </source>
</evidence>
<dbReference type="GO" id="GO:0008234">
    <property type="term" value="F:cysteine-type peptidase activity"/>
    <property type="evidence" value="ECO:0007669"/>
    <property type="project" value="UniProtKB-KW"/>
</dbReference>
<gene>
    <name evidence="7" type="ORF">SAMN04488096_10741</name>
</gene>
<organism evidence="7 8">
    <name type="scientific">Mesonia phycicola</name>
    <dbReference type="NCBI Taxonomy" id="579105"/>
    <lineage>
        <taxon>Bacteria</taxon>
        <taxon>Pseudomonadati</taxon>
        <taxon>Bacteroidota</taxon>
        <taxon>Flavobacteriia</taxon>
        <taxon>Flavobacteriales</taxon>
        <taxon>Flavobacteriaceae</taxon>
        <taxon>Mesonia</taxon>
    </lineage>
</organism>
<dbReference type="PANTHER" id="PTHR47360:SF1">
    <property type="entry name" value="ENDOPEPTIDASE NLPC-RELATED"/>
    <property type="match status" value="1"/>
</dbReference>
<keyword evidence="4" id="KW-0378">Hydrolase</keyword>
<dbReference type="InterPro" id="IPR052062">
    <property type="entry name" value="Murein_DD/LD_carboxypeptidase"/>
</dbReference>
<dbReference type="EMBL" id="FQYY01000007">
    <property type="protein sequence ID" value="SHJ03086.1"/>
    <property type="molecule type" value="Genomic_DNA"/>
</dbReference>
<evidence type="ECO:0000256" key="3">
    <source>
        <dbReference type="ARBA" id="ARBA00022729"/>
    </source>
</evidence>
<dbReference type="PANTHER" id="PTHR47360">
    <property type="entry name" value="MUREIN DD-ENDOPEPTIDASE MEPS/MUREIN LD-CARBOXYPEPTIDASE"/>
    <property type="match status" value="1"/>
</dbReference>
<reference evidence="7 8" key="1">
    <citation type="submission" date="2016-11" db="EMBL/GenBank/DDBJ databases">
        <authorList>
            <person name="Jaros S."/>
            <person name="Januszkiewicz K."/>
            <person name="Wedrychowicz H."/>
        </authorList>
    </citation>
    <scope>NUCLEOTIDE SEQUENCE [LARGE SCALE GENOMIC DNA]</scope>
    <source>
        <strain evidence="7 8">DSM 21425</strain>
    </source>
</reference>
<evidence type="ECO:0000256" key="1">
    <source>
        <dbReference type="ARBA" id="ARBA00007074"/>
    </source>
</evidence>
<name>A0A1M6FZI2_9FLAO</name>
<comment type="similarity">
    <text evidence="1">Belongs to the peptidase C40 family.</text>
</comment>
<keyword evidence="2" id="KW-0645">Protease</keyword>
<dbReference type="InterPro" id="IPR038765">
    <property type="entry name" value="Papain-like_cys_pep_sf"/>
</dbReference>
<dbReference type="Gene3D" id="3.90.1720.10">
    <property type="entry name" value="endopeptidase domain like (from Nostoc punctiforme)"/>
    <property type="match status" value="1"/>
</dbReference>
<dbReference type="PROSITE" id="PS51935">
    <property type="entry name" value="NLPC_P60"/>
    <property type="match status" value="1"/>
</dbReference>
<protein>
    <submittedName>
        <fullName evidence="7">NlpC/P60 family protein</fullName>
    </submittedName>
</protein>
<evidence type="ECO:0000256" key="2">
    <source>
        <dbReference type="ARBA" id="ARBA00022670"/>
    </source>
</evidence>
<keyword evidence="5" id="KW-0788">Thiol protease</keyword>
<sequence length="227" mass="25846">MLNEYSLFIFVVKPFLMKKILSLTILLLLIINLCSCKGSINAVEETPLAKVADTSLVEKEPVFKPIQIKYANILDVEPSELKNIKLYTFVDKWLGSPYLMGGEDMNGIDCSSFAQHLYVNAYNYLVERTSVRQYEAESTSRFSGQEYLEEGDLLFFKRPNSADQTITHVGIYLKNNKFISASGYSGPENIRGVKISDLSDDWWQERFICGGRKPLPIYVEPEIDSLK</sequence>
<proteinExistence type="inferred from homology"/>
<keyword evidence="8" id="KW-1185">Reference proteome</keyword>
<dbReference type="Pfam" id="PF00877">
    <property type="entry name" value="NLPC_P60"/>
    <property type="match status" value="1"/>
</dbReference>
<accession>A0A1M6FZI2</accession>
<dbReference type="AlphaFoldDB" id="A0A1M6FZI2"/>
<evidence type="ECO:0000313" key="7">
    <source>
        <dbReference type="EMBL" id="SHJ03086.1"/>
    </source>
</evidence>
<dbReference type="InterPro" id="IPR000064">
    <property type="entry name" value="NLP_P60_dom"/>
</dbReference>
<evidence type="ECO:0000259" key="6">
    <source>
        <dbReference type="PROSITE" id="PS51935"/>
    </source>
</evidence>
<feature type="domain" description="NlpC/P60" evidence="6">
    <location>
        <begin position="80"/>
        <end position="214"/>
    </location>
</feature>
<evidence type="ECO:0000313" key="8">
    <source>
        <dbReference type="Proteomes" id="UP000184225"/>
    </source>
</evidence>
<dbReference type="GO" id="GO:0006508">
    <property type="term" value="P:proteolysis"/>
    <property type="evidence" value="ECO:0007669"/>
    <property type="project" value="UniProtKB-KW"/>
</dbReference>
<dbReference type="SUPFAM" id="SSF54001">
    <property type="entry name" value="Cysteine proteinases"/>
    <property type="match status" value="1"/>
</dbReference>
<dbReference type="STRING" id="579105.SAMN04488096_10741"/>
<evidence type="ECO:0000256" key="5">
    <source>
        <dbReference type="ARBA" id="ARBA00022807"/>
    </source>
</evidence>
<dbReference type="Proteomes" id="UP000184225">
    <property type="component" value="Unassembled WGS sequence"/>
</dbReference>